<comment type="subcellular location">
    <subcellularLocation>
        <location evidence="7">Cell inner membrane</location>
        <topology evidence="7">Multi-pass membrane protein</topology>
    </subcellularLocation>
    <subcellularLocation>
        <location evidence="1">Cell membrane</location>
        <topology evidence="1">Multi-pass membrane protein</topology>
    </subcellularLocation>
</comment>
<dbReference type="EMBL" id="JBHSWG010000004">
    <property type="protein sequence ID" value="MFC6762590.1"/>
    <property type="molecule type" value="Genomic_DNA"/>
</dbReference>
<evidence type="ECO:0000259" key="8">
    <source>
        <dbReference type="Pfam" id="PF04290"/>
    </source>
</evidence>
<evidence type="ECO:0000256" key="5">
    <source>
        <dbReference type="ARBA" id="ARBA00022989"/>
    </source>
</evidence>
<sequence>MLASMTTLDALLRSFFSAPIQGVNDVSAVVMAVVIASCIPANLAERKNISVEVLGGVLGVRPNRWLRLLSSLVVLIFIAAMAWQFVPFTQGLHDSNRRTWVLAWTVWPSWAAATVFLVYATVIQLSNVVHDVLDLIRGTDAGLRPSPKVSTLPGEEHR</sequence>
<dbReference type="InterPro" id="IPR055348">
    <property type="entry name" value="DctQ"/>
</dbReference>
<comment type="caution">
    <text evidence="7">Lacks conserved residue(s) required for the propagation of feature annotation.</text>
</comment>
<keyword evidence="3" id="KW-1003">Cell membrane</keyword>
<evidence type="ECO:0000313" key="10">
    <source>
        <dbReference type="Proteomes" id="UP001596353"/>
    </source>
</evidence>
<dbReference type="Pfam" id="PF04290">
    <property type="entry name" value="DctQ"/>
    <property type="match status" value="1"/>
</dbReference>
<gene>
    <name evidence="9" type="ORF">ACFQFQ_28405</name>
</gene>
<proteinExistence type="inferred from homology"/>
<evidence type="ECO:0000256" key="1">
    <source>
        <dbReference type="ARBA" id="ARBA00004651"/>
    </source>
</evidence>
<evidence type="ECO:0000256" key="6">
    <source>
        <dbReference type="ARBA" id="ARBA00023136"/>
    </source>
</evidence>
<comment type="subunit">
    <text evidence="7">The complex comprises the extracytoplasmic solute receptor protein and the two transmembrane proteins.</text>
</comment>
<keyword evidence="4 7" id="KW-0812">Transmembrane</keyword>
<feature type="transmembrane region" description="Helical" evidence="7">
    <location>
        <begin position="106"/>
        <end position="129"/>
    </location>
</feature>
<organism evidence="9 10">
    <name type="scientific">Sulfitobacter porphyrae</name>
    <dbReference type="NCBI Taxonomy" id="1246864"/>
    <lineage>
        <taxon>Bacteria</taxon>
        <taxon>Pseudomonadati</taxon>
        <taxon>Pseudomonadota</taxon>
        <taxon>Alphaproteobacteria</taxon>
        <taxon>Rhodobacterales</taxon>
        <taxon>Roseobacteraceae</taxon>
        <taxon>Sulfitobacter</taxon>
    </lineage>
</organism>
<feature type="domain" description="Tripartite ATP-independent periplasmic transporters DctQ component" evidence="8">
    <location>
        <begin position="3"/>
        <end position="132"/>
    </location>
</feature>
<protein>
    <recommendedName>
        <fullName evidence="7">TRAP transporter small permease protein</fullName>
    </recommendedName>
</protein>
<evidence type="ECO:0000256" key="3">
    <source>
        <dbReference type="ARBA" id="ARBA00022475"/>
    </source>
</evidence>
<keyword evidence="6 7" id="KW-0472">Membrane</keyword>
<keyword evidence="7" id="KW-0997">Cell inner membrane</keyword>
<evidence type="ECO:0000256" key="2">
    <source>
        <dbReference type="ARBA" id="ARBA00022448"/>
    </source>
</evidence>
<keyword evidence="5 7" id="KW-1133">Transmembrane helix</keyword>
<name>A0ABW2B9Z8_9RHOB</name>
<evidence type="ECO:0000256" key="4">
    <source>
        <dbReference type="ARBA" id="ARBA00022692"/>
    </source>
</evidence>
<evidence type="ECO:0000256" key="7">
    <source>
        <dbReference type="RuleBase" id="RU369079"/>
    </source>
</evidence>
<keyword evidence="10" id="KW-1185">Reference proteome</keyword>
<dbReference type="Proteomes" id="UP001596353">
    <property type="component" value="Unassembled WGS sequence"/>
</dbReference>
<keyword evidence="2 7" id="KW-0813">Transport</keyword>
<feature type="transmembrane region" description="Helical" evidence="7">
    <location>
        <begin position="27"/>
        <end position="44"/>
    </location>
</feature>
<comment type="similarity">
    <text evidence="7">Belongs to the TRAP transporter small permease family.</text>
</comment>
<feature type="transmembrane region" description="Helical" evidence="7">
    <location>
        <begin position="65"/>
        <end position="86"/>
    </location>
</feature>
<comment type="caution">
    <text evidence="9">The sequence shown here is derived from an EMBL/GenBank/DDBJ whole genome shotgun (WGS) entry which is preliminary data.</text>
</comment>
<accession>A0ABW2B9Z8</accession>
<reference evidence="10" key="1">
    <citation type="journal article" date="2019" name="Int. J. Syst. Evol. Microbiol.">
        <title>The Global Catalogue of Microorganisms (GCM) 10K type strain sequencing project: providing services to taxonomists for standard genome sequencing and annotation.</title>
        <authorList>
            <consortium name="The Broad Institute Genomics Platform"/>
            <consortium name="The Broad Institute Genome Sequencing Center for Infectious Disease"/>
            <person name="Wu L."/>
            <person name="Ma J."/>
        </authorList>
    </citation>
    <scope>NUCLEOTIDE SEQUENCE [LARGE SCALE GENOMIC DNA]</scope>
    <source>
        <strain evidence="10">CCUG 66188</strain>
    </source>
</reference>
<comment type="function">
    <text evidence="7">Part of the tripartite ATP-independent periplasmic (TRAP) transport system.</text>
</comment>
<evidence type="ECO:0000313" key="9">
    <source>
        <dbReference type="EMBL" id="MFC6762590.1"/>
    </source>
</evidence>